<accession>A0A426Z0H3</accession>
<reference evidence="2 3" key="1">
    <citation type="journal article" date="2014" name="Agronomy (Basel)">
        <title>A Draft Genome Sequence for Ensete ventricosum, the Drought-Tolerant Tree Against Hunger.</title>
        <authorList>
            <person name="Harrison J."/>
            <person name="Moore K.A."/>
            <person name="Paszkiewicz K."/>
            <person name="Jones T."/>
            <person name="Grant M."/>
            <person name="Ambacheew D."/>
            <person name="Muzemil S."/>
            <person name="Studholme D.J."/>
        </authorList>
    </citation>
    <scope>NUCLEOTIDE SEQUENCE [LARGE SCALE GENOMIC DNA]</scope>
</reference>
<evidence type="ECO:0000256" key="1">
    <source>
        <dbReference type="SAM" id="MobiDB-lite"/>
    </source>
</evidence>
<organism evidence="2 3">
    <name type="scientific">Ensete ventricosum</name>
    <name type="common">Abyssinian banana</name>
    <name type="synonym">Musa ensete</name>
    <dbReference type="NCBI Taxonomy" id="4639"/>
    <lineage>
        <taxon>Eukaryota</taxon>
        <taxon>Viridiplantae</taxon>
        <taxon>Streptophyta</taxon>
        <taxon>Embryophyta</taxon>
        <taxon>Tracheophyta</taxon>
        <taxon>Spermatophyta</taxon>
        <taxon>Magnoliopsida</taxon>
        <taxon>Liliopsida</taxon>
        <taxon>Zingiberales</taxon>
        <taxon>Musaceae</taxon>
        <taxon>Ensete</taxon>
    </lineage>
</organism>
<feature type="compositionally biased region" description="Basic residues" evidence="1">
    <location>
        <begin position="146"/>
        <end position="156"/>
    </location>
</feature>
<gene>
    <name evidence="2" type="ORF">B296_00033424</name>
</gene>
<dbReference type="AlphaFoldDB" id="A0A426Z0H3"/>
<feature type="region of interest" description="Disordered" evidence="1">
    <location>
        <begin position="72"/>
        <end position="156"/>
    </location>
</feature>
<name>A0A426Z0H3_ENSVE</name>
<feature type="compositionally biased region" description="Basic and acidic residues" evidence="1">
    <location>
        <begin position="110"/>
        <end position="124"/>
    </location>
</feature>
<sequence>MRRRLSSGHRPGGERRSSTKAPRILTPLGMLITEARGRRAHTFVSELYPRLRSRATEREAIMHKDVVGRSGTFVMEKESKEQRGAPLRAAPPEPDFPLQWGSRKRLRCVKVRDEGSPAKSDGRRRATSRINRRVVTGGDKDFPAPRFHRPAQLPHR</sequence>
<dbReference type="Proteomes" id="UP000287651">
    <property type="component" value="Unassembled WGS sequence"/>
</dbReference>
<evidence type="ECO:0000313" key="2">
    <source>
        <dbReference type="EMBL" id="RRT57488.1"/>
    </source>
</evidence>
<proteinExistence type="predicted"/>
<feature type="region of interest" description="Disordered" evidence="1">
    <location>
        <begin position="1"/>
        <end position="23"/>
    </location>
</feature>
<dbReference type="EMBL" id="AMZH03009133">
    <property type="protein sequence ID" value="RRT57488.1"/>
    <property type="molecule type" value="Genomic_DNA"/>
</dbReference>
<evidence type="ECO:0000313" key="3">
    <source>
        <dbReference type="Proteomes" id="UP000287651"/>
    </source>
</evidence>
<protein>
    <submittedName>
        <fullName evidence="2">Uncharacterized protein</fullName>
    </submittedName>
</protein>
<comment type="caution">
    <text evidence="2">The sequence shown here is derived from an EMBL/GenBank/DDBJ whole genome shotgun (WGS) entry which is preliminary data.</text>
</comment>